<dbReference type="AlphaFoldDB" id="A0A2H0YQ68"/>
<evidence type="ECO:0000313" key="1">
    <source>
        <dbReference type="EMBL" id="PIS40610.1"/>
    </source>
</evidence>
<protein>
    <submittedName>
        <fullName evidence="1">Uncharacterized protein</fullName>
    </submittedName>
</protein>
<reference evidence="2" key="1">
    <citation type="submission" date="2017-09" db="EMBL/GenBank/DDBJ databases">
        <title>Depth-based differentiation of microbial function through sediment-hosted aquifers and enrichment of novel symbionts in the deep terrestrial subsurface.</title>
        <authorList>
            <person name="Probst A.J."/>
            <person name="Ladd B."/>
            <person name="Jarett J.K."/>
            <person name="Geller-Mcgrath D.E."/>
            <person name="Sieber C.M.K."/>
            <person name="Emerson J.B."/>
            <person name="Anantharaman K."/>
            <person name="Thomas B.C."/>
            <person name="Malmstrom R."/>
            <person name="Stieglmeier M."/>
            <person name="Klingl A."/>
            <person name="Woyke T."/>
            <person name="Ryan C.M."/>
            <person name="Banfield J.F."/>
        </authorList>
    </citation>
    <scope>NUCLEOTIDE SEQUENCE [LARGE SCALE GENOMIC DNA]</scope>
</reference>
<accession>A0A2H0YQ68</accession>
<sequence>MPKQGVKNAKKQQTFDSCSVYQLKADYFSALERSDSFYVGFDINRIKNTADSFPGLLAWIGTNPEALDLLLMASAYNEAKYQLLQAYAGAGINYVDMIDVHESNRYRKGLNISLEKLAAEANVPFSWA</sequence>
<proteinExistence type="predicted"/>
<comment type="caution">
    <text evidence="1">The sequence shown here is derived from an EMBL/GenBank/DDBJ whole genome shotgun (WGS) entry which is preliminary data.</text>
</comment>
<name>A0A2H0YQ68_9BACT</name>
<dbReference type="Proteomes" id="UP000236845">
    <property type="component" value="Unassembled WGS sequence"/>
</dbReference>
<organism evidence="1 2">
    <name type="scientific">Candidatus Kerfeldbacteria bacterium CG08_land_8_20_14_0_20_43_14</name>
    <dbReference type="NCBI Taxonomy" id="2014246"/>
    <lineage>
        <taxon>Bacteria</taxon>
        <taxon>Candidatus Kerfeldiibacteriota</taxon>
    </lineage>
</organism>
<gene>
    <name evidence="1" type="ORF">COT26_02475</name>
</gene>
<dbReference type="EMBL" id="PEXW01000055">
    <property type="protein sequence ID" value="PIS40610.1"/>
    <property type="molecule type" value="Genomic_DNA"/>
</dbReference>
<evidence type="ECO:0000313" key="2">
    <source>
        <dbReference type="Proteomes" id="UP000236845"/>
    </source>
</evidence>